<evidence type="ECO:0000313" key="2">
    <source>
        <dbReference type="EMBL" id="UJF33506.1"/>
    </source>
</evidence>
<dbReference type="InterPro" id="IPR011032">
    <property type="entry name" value="GroES-like_sf"/>
</dbReference>
<dbReference type="Pfam" id="PF08240">
    <property type="entry name" value="ADH_N"/>
    <property type="match status" value="1"/>
</dbReference>
<organism evidence="2 3">
    <name type="scientific">Paenibacillus hexagrammi</name>
    <dbReference type="NCBI Taxonomy" id="2908839"/>
    <lineage>
        <taxon>Bacteria</taxon>
        <taxon>Bacillati</taxon>
        <taxon>Bacillota</taxon>
        <taxon>Bacilli</taxon>
        <taxon>Bacillales</taxon>
        <taxon>Paenibacillaceae</taxon>
        <taxon>Paenibacillus</taxon>
    </lineage>
</organism>
<dbReference type="InterPro" id="IPR013154">
    <property type="entry name" value="ADH-like_N"/>
</dbReference>
<dbReference type="PANTHER" id="PTHR43677:SF4">
    <property type="entry name" value="QUINONE OXIDOREDUCTASE-LIKE PROTEIN 2"/>
    <property type="match status" value="1"/>
</dbReference>
<keyword evidence="3" id="KW-1185">Reference proteome</keyword>
<dbReference type="RefSeq" id="WP_235119876.1">
    <property type="nucleotide sequence ID" value="NZ_CP090978.1"/>
</dbReference>
<dbReference type="InterPro" id="IPR036291">
    <property type="entry name" value="NAD(P)-bd_dom_sf"/>
</dbReference>
<feature type="domain" description="Enoyl reductase (ER)" evidence="1">
    <location>
        <begin position="14"/>
        <end position="341"/>
    </location>
</feature>
<proteinExistence type="predicted"/>
<dbReference type="SMART" id="SM00829">
    <property type="entry name" value="PKS_ER"/>
    <property type="match status" value="1"/>
</dbReference>
<dbReference type="Pfam" id="PF13602">
    <property type="entry name" value="ADH_zinc_N_2"/>
    <property type="match status" value="1"/>
</dbReference>
<dbReference type="PANTHER" id="PTHR43677">
    <property type="entry name" value="SHORT-CHAIN DEHYDROGENASE/REDUCTASE"/>
    <property type="match status" value="1"/>
</dbReference>
<name>A0ABY3SHS5_9BACL</name>
<dbReference type="InterPro" id="IPR051397">
    <property type="entry name" value="Zn-ADH-like_protein"/>
</dbReference>
<protein>
    <submittedName>
        <fullName evidence="2">Zinc-binding dehydrogenase</fullName>
    </submittedName>
</protein>
<dbReference type="InterPro" id="IPR020843">
    <property type="entry name" value="ER"/>
</dbReference>
<dbReference type="SUPFAM" id="SSF51735">
    <property type="entry name" value="NAD(P)-binding Rossmann-fold domains"/>
    <property type="match status" value="1"/>
</dbReference>
<dbReference type="EMBL" id="CP090978">
    <property type="protein sequence ID" value="UJF33506.1"/>
    <property type="molecule type" value="Genomic_DNA"/>
</dbReference>
<dbReference type="SUPFAM" id="SSF50129">
    <property type="entry name" value="GroES-like"/>
    <property type="match status" value="1"/>
</dbReference>
<reference evidence="2 3" key="1">
    <citation type="journal article" date="2024" name="Int. J. Syst. Evol. Microbiol.">
        <title>Paenibacillus hexagrammi sp. nov., a novel bacterium isolated from the gut content of Hexagrammos agrammus.</title>
        <authorList>
            <person name="Jung H.K."/>
            <person name="Kim D.G."/>
            <person name="Zin H."/>
            <person name="Park J."/>
            <person name="Jung H."/>
            <person name="Kim Y.O."/>
            <person name="Kong H.J."/>
            <person name="Kim J.W."/>
            <person name="Kim Y.S."/>
        </authorList>
    </citation>
    <scope>NUCLEOTIDE SEQUENCE [LARGE SCALE GENOMIC DNA]</scope>
    <source>
        <strain evidence="2 3">YPD9-1</strain>
    </source>
</reference>
<evidence type="ECO:0000313" key="3">
    <source>
        <dbReference type="Proteomes" id="UP001649230"/>
    </source>
</evidence>
<sequence length="348" mass="37659">MKSTYTAIEVHQFGAPGVMKAVQKPFRPLKHGEALVRVSVAGVSNADVMMRQGVYLQGPKPPFVPGYDMVGVVEEVDPAVKHIQVGDRVAALTIIGSFAEYVYVDAGELHRVPEQADAAEVVALVLNYVTAYQMLLHAAAAKRGETVLVYGAGGGVGTALLELGKIHGIHMVGTASPGKHDLITSYGAKAIDHSQPMDGLQRDLRAAAPGGYDVILEATGGPQFRRSLGLLKKGGRLVLYGVTHRVNSKGVRSIWKDIHMYANIVPVMALSRLYGKQALIYSITSWKKKDPQRFANDLQALFSLLTEKHIQPVIAGRLPLTEAQQAHERLERRGVKGKLVLLPGQEGR</sequence>
<gene>
    <name evidence="2" type="ORF">L0M14_29075</name>
</gene>
<evidence type="ECO:0000259" key="1">
    <source>
        <dbReference type="SMART" id="SM00829"/>
    </source>
</evidence>
<dbReference type="Gene3D" id="3.40.50.720">
    <property type="entry name" value="NAD(P)-binding Rossmann-like Domain"/>
    <property type="match status" value="1"/>
</dbReference>
<dbReference type="Proteomes" id="UP001649230">
    <property type="component" value="Chromosome"/>
</dbReference>
<accession>A0ABY3SHS5</accession>
<dbReference type="Gene3D" id="3.90.180.10">
    <property type="entry name" value="Medium-chain alcohol dehydrogenases, catalytic domain"/>
    <property type="match status" value="1"/>
</dbReference>